<reference evidence="7 8" key="1">
    <citation type="journal article" date="2018" name="Genome Biol.">
        <title>SKESA: strategic k-mer extension for scrupulous assemblies.</title>
        <authorList>
            <person name="Souvorov A."/>
            <person name="Agarwala R."/>
            <person name="Lipman D.J."/>
        </authorList>
    </citation>
    <scope>NUCLEOTIDE SEQUENCE [LARGE SCALE GENOMIC DNA]</scope>
    <source>
        <strain evidence="3 8">CFIAFB20100120</strain>
        <strain evidence="5">CFIAFB20170037</strain>
        <strain evidence="4 7">CFIAFB20170045</strain>
    </source>
</reference>
<comment type="caution">
    <text evidence="2">The sequence shown here is derived from an EMBL/GenBank/DDBJ whole genome shotgun (WGS) entry which is preliminary data.</text>
</comment>
<evidence type="ECO:0000313" key="5">
    <source>
        <dbReference type="EMBL" id="HAC0276730.1"/>
    </source>
</evidence>
<feature type="compositionally biased region" description="Basic residues" evidence="1">
    <location>
        <begin position="60"/>
        <end position="69"/>
    </location>
</feature>
<reference evidence="3" key="3">
    <citation type="submission" date="2020-01" db="EMBL/GenBank/DDBJ databases">
        <authorList>
            <consortium name="NCBI Pathogen Detection Project"/>
        </authorList>
    </citation>
    <scope>NUCLEOTIDE SEQUENCE</scope>
    <source>
        <strain evidence="3">CFIAFB20100120</strain>
        <strain evidence="5">CFIAFB20170037</strain>
        <strain evidence="4">CFIAFB20170045</strain>
    </source>
</reference>
<evidence type="ECO:0000313" key="3">
    <source>
        <dbReference type="EMBL" id="HAB8558475.1"/>
    </source>
</evidence>
<dbReference type="EMBL" id="DAAJFY010000018">
    <property type="protein sequence ID" value="HAC0276730.1"/>
    <property type="molecule type" value="Genomic_DNA"/>
</dbReference>
<dbReference type="EMBL" id="AAANYN010000053">
    <property type="protein sequence ID" value="EAD5775758.1"/>
    <property type="molecule type" value="Genomic_DNA"/>
</dbReference>
<evidence type="ECO:0000256" key="1">
    <source>
        <dbReference type="SAM" id="MobiDB-lite"/>
    </source>
</evidence>
<protein>
    <submittedName>
        <fullName evidence="2">Uncharacterized protein</fullName>
    </submittedName>
</protein>
<evidence type="ECO:0000313" key="4">
    <source>
        <dbReference type="EMBL" id="HAC0014152.1"/>
    </source>
</evidence>
<evidence type="ECO:0000313" key="6">
    <source>
        <dbReference type="Proteomes" id="UP000376505"/>
    </source>
</evidence>
<accession>A0A457DCT7</accession>
<dbReference type="EMBL" id="DAAIJL010000018">
    <property type="protein sequence ID" value="HAB8558475.1"/>
    <property type="molecule type" value="Genomic_DNA"/>
</dbReference>
<feature type="region of interest" description="Disordered" evidence="1">
    <location>
        <begin position="20"/>
        <end position="69"/>
    </location>
</feature>
<feature type="compositionally biased region" description="Basic and acidic residues" evidence="1">
    <location>
        <begin position="20"/>
        <end position="37"/>
    </location>
</feature>
<gene>
    <name evidence="2" type="ORF">EXZ73_15920</name>
    <name evidence="3" type="ORF">GYS09_14405</name>
    <name evidence="4" type="ORF">GYX23_14265</name>
    <name evidence="5" type="ORF">GYY14_15305</name>
</gene>
<dbReference type="Proteomes" id="UP000841146">
    <property type="component" value="Unassembled WGS sequence"/>
</dbReference>
<dbReference type="Proteomes" id="UP000376505">
    <property type="component" value="Unassembled WGS sequence"/>
</dbReference>
<dbReference type="AlphaFoldDB" id="A0A457DCT7"/>
<reference evidence="2 6" key="2">
    <citation type="submission" date="2019-02" db="EMBL/GenBank/DDBJ databases">
        <authorList>
            <consortium name="GenomeTrakr: Next Generation Sequencing Network for Food Pathogen Tracability"/>
        </authorList>
    </citation>
    <scope>NUCLEOTIDE SEQUENCE [LARGE SCALE GENOMIC DNA]</scope>
    <source>
        <strain evidence="2 6">FSIS31901579</strain>
    </source>
</reference>
<dbReference type="Proteomes" id="UP000844415">
    <property type="component" value="Unassembled WGS sequence"/>
</dbReference>
<organism evidence="2 6">
    <name type="scientific">Listeria monocytogenes</name>
    <dbReference type="NCBI Taxonomy" id="1639"/>
    <lineage>
        <taxon>Bacteria</taxon>
        <taxon>Bacillati</taxon>
        <taxon>Bacillota</taxon>
        <taxon>Bacilli</taxon>
        <taxon>Bacillales</taxon>
        <taxon>Listeriaceae</taxon>
        <taxon>Listeria</taxon>
    </lineage>
</organism>
<name>A0A457DCT7_LISMN</name>
<evidence type="ECO:0000313" key="8">
    <source>
        <dbReference type="Proteomes" id="UP000844415"/>
    </source>
</evidence>
<dbReference type="Proteomes" id="UP000842809">
    <property type="component" value="Unassembled WGS sequence"/>
</dbReference>
<evidence type="ECO:0000313" key="2">
    <source>
        <dbReference type="EMBL" id="EAD5775758.1"/>
    </source>
</evidence>
<proteinExistence type="predicted"/>
<dbReference type="RefSeq" id="WP_069027562.1">
    <property type="nucleotide sequence ID" value="NZ_CP168912.1"/>
</dbReference>
<sequence>MADIKDLGIFGRNKGLEKMKKDAEEKKRLADTTEKPESIPVTEEATQVTKKSSAKDVQKKRPSALSQGKKRLVGAPVRKFDRVYAVRTPIKLSPLLNATSRILVEKYATNFSRDELLREALNEYIKQNLSQEDKVDLFNSVQFELNLFRNAKKENQTVPDVDDRGQTIRTVEEIEKETEEELIQGWGIRKNEVAKKDTTSS</sequence>
<evidence type="ECO:0000313" key="7">
    <source>
        <dbReference type="Proteomes" id="UP000841146"/>
    </source>
</evidence>
<dbReference type="EMBL" id="DAAJCS010000013">
    <property type="protein sequence ID" value="HAC0014152.1"/>
    <property type="molecule type" value="Genomic_DNA"/>
</dbReference>